<organism evidence="1 2">
    <name type="scientific">Dreissena polymorpha</name>
    <name type="common">Zebra mussel</name>
    <name type="synonym">Mytilus polymorpha</name>
    <dbReference type="NCBI Taxonomy" id="45954"/>
    <lineage>
        <taxon>Eukaryota</taxon>
        <taxon>Metazoa</taxon>
        <taxon>Spiralia</taxon>
        <taxon>Lophotrochozoa</taxon>
        <taxon>Mollusca</taxon>
        <taxon>Bivalvia</taxon>
        <taxon>Autobranchia</taxon>
        <taxon>Heteroconchia</taxon>
        <taxon>Euheterodonta</taxon>
        <taxon>Imparidentia</taxon>
        <taxon>Neoheterodontei</taxon>
        <taxon>Myida</taxon>
        <taxon>Dreissenoidea</taxon>
        <taxon>Dreissenidae</taxon>
        <taxon>Dreissena</taxon>
    </lineage>
</organism>
<dbReference type="AlphaFoldDB" id="A0A9D4JIU2"/>
<dbReference type="Proteomes" id="UP000828390">
    <property type="component" value="Unassembled WGS sequence"/>
</dbReference>
<keyword evidence="2" id="KW-1185">Reference proteome</keyword>
<reference evidence="1" key="1">
    <citation type="journal article" date="2019" name="bioRxiv">
        <title>The Genome of the Zebra Mussel, Dreissena polymorpha: A Resource for Invasive Species Research.</title>
        <authorList>
            <person name="McCartney M.A."/>
            <person name="Auch B."/>
            <person name="Kono T."/>
            <person name="Mallez S."/>
            <person name="Zhang Y."/>
            <person name="Obille A."/>
            <person name="Becker A."/>
            <person name="Abrahante J.E."/>
            <person name="Garbe J."/>
            <person name="Badalamenti J.P."/>
            <person name="Herman A."/>
            <person name="Mangelson H."/>
            <person name="Liachko I."/>
            <person name="Sullivan S."/>
            <person name="Sone E.D."/>
            <person name="Koren S."/>
            <person name="Silverstein K.A.T."/>
            <person name="Beckman K.B."/>
            <person name="Gohl D.M."/>
        </authorList>
    </citation>
    <scope>NUCLEOTIDE SEQUENCE</scope>
    <source>
        <strain evidence="1">Duluth1</strain>
        <tissue evidence="1">Whole animal</tissue>
    </source>
</reference>
<dbReference type="EMBL" id="JAIWYP010000006">
    <property type="protein sequence ID" value="KAH3810318.1"/>
    <property type="molecule type" value="Genomic_DNA"/>
</dbReference>
<gene>
    <name evidence="1" type="ORF">DPMN_138708</name>
</gene>
<evidence type="ECO:0000313" key="1">
    <source>
        <dbReference type="EMBL" id="KAH3810318.1"/>
    </source>
</evidence>
<name>A0A9D4JIU2_DREPO</name>
<evidence type="ECO:0000313" key="2">
    <source>
        <dbReference type="Proteomes" id="UP000828390"/>
    </source>
</evidence>
<accession>A0A9D4JIU2</accession>
<reference evidence="1" key="2">
    <citation type="submission" date="2020-11" db="EMBL/GenBank/DDBJ databases">
        <authorList>
            <person name="McCartney M.A."/>
            <person name="Auch B."/>
            <person name="Kono T."/>
            <person name="Mallez S."/>
            <person name="Becker A."/>
            <person name="Gohl D.M."/>
            <person name="Silverstein K.A.T."/>
            <person name="Koren S."/>
            <person name="Bechman K.B."/>
            <person name="Herman A."/>
            <person name="Abrahante J.E."/>
            <person name="Garbe J."/>
        </authorList>
    </citation>
    <scope>NUCLEOTIDE SEQUENCE</scope>
    <source>
        <strain evidence="1">Duluth1</strain>
        <tissue evidence="1">Whole animal</tissue>
    </source>
</reference>
<sequence>MLPTDHHEMTASNKRRWFEKKVSPVVDKIVGTSSAPPAPDMNVMIQHKGTLYHVAISAENAGKTIQLKLNGDIIQINVPAQKENVQEEMEDDVQKYSTSIVRVAIDFMVFCEVIKAGDINMISILMKRFIPLFIGLSS</sequence>
<comment type="caution">
    <text evidence="1">The sequence shown here is derived from an EMBL/GenBank/DDBJ whole genome shotgun (WGS) entry which is preliminary data.</text>
</comment>
<proteinExistence type="predicted"/>
<protein>
    <submittedName>
        <fullName evidence="1">Uncharacterized protein</fullName>
    </submittedName>
</protein>